<keyword evidence="6" id="KW-1185">Reference proteome</keyword>
<evidence type="ECO:0000313" key="5">
    <source>
        <dbReference type="EMBL" id="AZR73603.1"/>
    </source>
</evidence>
<dbReference type="GO" id="GO:0046872">
    <property type="term" value="F:metal ion binding"/>
    <property type="evidence" value="ECO:0007669"/>
    <property type="project" value="UniProtKB-KW"/>
</dbReference>
<dbReference type="Proteomes" id="UP000267250">
    <property type="component" value="Chromosome"/>
</dbReference>
<dbReference type="GO" id="GO:0016814">
    <property type="term" value="F:hydrolase activity, acting on carbon-nitrogen (but not peptide) bonds, in cyclic amidines"/>
    <property type="evidence" value="ECO:0007669"/>
    <property type="project" value="UniProtKB-ARBA"/>
</dbReference>
<dbReference type="InterPro" id="IPR050287">
    <property type="entry name" value="MTA/SAH_deaminase"/>
</dbReference>
<dbReference type="KEGG" id="aft:BBF96_09505"/>
<dbReference type="EMBL" id="CP016379">
    <property type="protein sequence ID" value="AZR73603.1"/>
    <property type="molecule type" value="Genomic_DNA"/>
</dbReference>
<reference evidence="5 6" key="1">
    <citation type="submission" date="2016-07" db="EMBL/GenBank/DDBJ databases">
        <title>Genome and transcriptome analysis of iron-reducing fermentative bacteria Anoxybacter fermentans.</title>
        <authorList>
            <person name="Zeng X."/>
            <person name="Shao Z."/>
        </authorList>
    </citation>
    <scope>NUCLEOTIDE SEQUENCE [LARGE SCALE GENOMIC DNA]</scope>
    <source>
        <strain evidence="5 6">DY22613</strain>
    </source>
</reference>
<evidence type="ECO:0000256" key="3">
    <source>
        <dbReference type="ARBA" id="ARBA00022833"/>
    </source>
</evidence>
<gene>
    <name evidence="5" type="ORF">BBF96_09505</name>
</gene>
<dbReference type="NCBIfam" id="NF006055">
    <property type="entry name" value="PRK08203.1"/>
    <property type="match status" value="1"/>
</dbReference>
<proteinExistence type="predicted"/>
<protein>
    <submittedName>
        <fullName evidence="5">8-oxoguanine deaminase</fullName>
    </submittedName>
</protein>
<evidence type="ECO:0000256" key="1">
    <source>
        <dbReference type="ARBA" id="ARBA00022723"/>
    </source>
</evidence>
<feature type="domain" description="Amidohydrolase-related" evidence="4">
    <location>
        <begin position="55"/>
        <end position="424"/>
    </location>
</feature>
<keyword evidence="3" id="KW-0862">Zinc</keyword>
<evidence type="ECO:0000259" key="4">
    <source>
        <dbReference type="Pfam" id="PF01979"/>
    </source>
</evidence>
<dbReference type="InterPro" id="IPR011059">
    <property type="entry name" value="Metal-dep_hydrolase_composite"/>
</dbReference>
<dbReference type="Pfam" id="PF01979">
    <property type="entry name" value="Amidohydro_1"/>
    <property type="match status" value="1"/>
</dbReference>
<dbReference type="Gene3D" id="3.20.20.140">
    <property type="entry name" value="Metal-dependent hydrolases"/>
    <property type="match status" value="1"/>
</dbReference>
<organism evidence="5 6">
    <name type="scientific">Anoxybacter fermentans</name>
    <dbReference type="NCBI Taxonomy" id="1323375"/>
    <lineage>
        <taxon>Bacteria</taxon>
        <taxon>Bacillati</taxon>
        <taxon>Bacillota</taxon>
        <taxon>Clostridia</taxon>
        <taxon>Halanaerobiales</taxon>
        <taxon>Anoxybacter</taxon>
    </lineage>
</organism>
<dbReference type="AlphaFoldDB" id="A0A3Q9HQP0"/>
<dbReference type="FunFam" id="3.20.20.140:FF:000014">
    <property type="entry name" value="5-methylthioadenosine/S-adenosylhomocysteine deaminase"/>
    <property type="match status" value="1"/>
</dbReference>
<dbReference type="PANTHER" id="PTHR43794:SF11">
    <property type="entry name" value="AMIDOHYDROLASE-RELATED DOMAIN-CONTAINING PROTEIN"/>
    <property type="match status" value="1"/>
</dbReference>
<dbReference type="InterPro" id="IPR006680">
    <property type="entry name" value="Amidohydro-rel"/>
</dbReference>
<dbReference type="RefSeq" id="WP_127016944.1">
    <property type="nucleotide sequence ID" value="NZ_CP016379.1"/>
</dbReference>
<dbReference type="CDD" id="cd01298">
    <property type="entry name" value="ATZ_TRZ_like"/>
    <property type="match status" value="1"/>
</dbReference>
<evidence type="ECO:0000313" key="6">
    <source>
        <dbReference type="Proteomes" id="UP000267250"/>
    </source>
</evidence>
<sequence length="452" mass="50313">MASLLIKNIKELITMDDQLRRFKNYSILIEDGIITEIAPEIDVEADEVIDAKDMWVFPGLINTHHHMYQTLTRNIPEVQDMELFDWLMILYPIWSRLTPEAVYTSTLLAGGELLKTGCTTTVDHFYVFPKDQPGTLIDEQIRAAKELGIRFHPCRGSMSRSKKDGGLPPDSVVQTPDEILKDCQRLIEKYHDNRVGSMLQIVLAPCSPFSVTTDLLKETIVLAREYGVHCHTHLCETKDEENYCLEIHGMRPLAYMESVDWIGPDVWYAHGIHFNNEELKLLAETKTGVAHCPVSNQKLASGVARVPEMLDMGIPVGLAVDGSASNDSSNMIAEMRAAFLLHRVIYGIKSMSAERALYLATRGSAQLLGRNDIGSIEVGKVGDLFMVNSNRLGFAGGQLDPVSALVHCGDTQIVDYTIVNGKIVVEKGKLVTVDEEKLIADANRISMQMIQG</sequence>
<accession>A0A3Q9HQP0</accession>
<keyword evidence="2" id="KW-0378">Hydrolase</keyword>
<dbReference type="PANTHER" id="PTHR43794">
    <property type="entry name" value="AMINOHYDROLASE SSNA-RELATED"/>
    <property type="match status" value="1"/>
</dbReference>
<name>A0A3Q9HQP0_9FIRM</name>
<dbReference type="OrthoDB" id="9807210at2"/>
<dbReference type="SUPFAM" id="SSF51338">
    <property type="entry name" value="Composite domain of metallo-dependent hydrolases"/>
    <property type="match status" value="2"/>
</dbReference>
<dbReference type="SUPFAM" id="SSF51556">
    <property type="entry name" value="Metallo-dependent hydrolases"/>
    <property type="match status" value="1"/>
</dbReference>
<dbReference type="InterPro" id="IPR032466">
    <property type="entry name" value="Metal_Hydrolase"/>
</dbReference>
<evidence type="ECO:0000256" key="2">
    <source>
        <dbReference type="ARBA" id="ARBA00022801"/>
    </source>
</evidence>
<dbReference type="GO" id="GO:0019239">
    <property type="term" value="F:deaminase activity"/>
    <property type="evidence" value="ECO:0007669"/>
    <property type="project" value="UniProtKB-ARBA"/>
</dbReference>
<keyword evidence="1" id="KW-0479">Metal-binding</keyword>
<dbReference type="Gene3D" id="2.30.40.10">
    <property type="entry name" value="Urease, subunit C, domain 1"/>
    <property type="match status" value="1"/>
</dbReference>